<evidence type="ECO:0000313" key="2">
    <source>
        <dbReference type="EMBL" id="KAK3794323.1"/>
    </source>
</evidence>
<protein>
    <submittedName>
        <fullName evidence="2">Uncharacterized protein</fullName>
    </submittedName>
</protein>
<sequence>MLNFANLELAVRQKVEQLKLGGKKPHLTTCLLIRGNLNKHHKTLDDYEVSDSFCCIVSSQIVLGCTVRKGKRVYQSQLDSTSDQPHRYNNSASSQTSVGPVCNALSPPVKLIQGGWT</sequence>
<accession>A0AAE1E662</accession>
<reference evidence="2" key="1">
    <citation type="journal article" date="2023" name="G3 (Bethesda)">
        <title>A reference genome for the long-term kleptoplast-retaining sea slug Elysia crispata morphotype clarki.</title>
        <authorList>
            <person name="Eastman K.E."/>
            <person name="Pendleton A.L."/>
            <person name="Shaikh M.A."/>
            <person name="Suttiyut T."/>
            <person name="Ogas R."/>
            <person name="Tomko P."/>
            <person name="Gavelis G."/>
            <person name="Widhalm J.R."/>
            <person name="Wisecaver J.H."/>
        </authorList>
    </citation>
    <scope>NUCLEOTIDE SEQUENCE</scope>
    <source>
        <strain evidence="2">ECLA1</strain>
    </source>
</reference>
<evidence type="ECO:0000256" key="1">
    <source>
        <dbReference type="SAM" id="MobiDB-lite"/>
    </source>
</evidence>
<gene>
    <name evidence="2" type="ORF">RRG08_060993</name>
</gene>
<evidence type="ECO:0000313" key="3">
    <source>
        <dbReference type="Proteomes" id="UP001283361"/>
    </source>
</evidence>
<organism evidence="2 3">
    <name type="scientific">Elysia crispata</name>
    <name type="common">lettuce slug</name>
    <dbReference type="NCBI Taxonomy" id="231223"/>
    <lineage>
        <taxon>Eukaryota</taxon>
        <taxon>Metazoa</taxon>
        <taxon>Spiralia</taxon>
        <taxon>Lophotrochozoa</taxon>
        <taxon>Mollusca</taxon>
        <taxon>Gastropoda</taxon>
        <taxon>Heterobranchia</taxon>
        <taxon>Euthyneura</taxon>
        <taxon>Panpulmonata</taxon>
        <taxon>Sacoglossa</taxon>
        <taxon>Placobranchoidea</taxon>
        <taxon>Plakobranchidae</taxon>
        <taxon>Elysia</taxon>
    </lineage>
</organism>
<feature type="compositionally biased region" description="Polar residues" evidence="1">
    <location>
        <begin position="76"/>
        <end position="98"/>
    </location>
</feature>
<keyword evidence="3" id="KW-1185">Reference proteome</keyword>
<dbReference type="EMBL" id="JAWDGP010001129">
    <property type="protein sequence ID" value="KAK3794323.1"/>
    <property type="molecule type" value="Genomic_DNA"/>
</dbReference>
<dbReference type="Proteomes" id="UP001283361">
    <property type="component" value="Unassembled WGS sequence"/>
</dbReference>
<name>A0AAE1E662_9GAST</name>
<proteinExistence type="predicted"/>
<dbReference type="AlphaFoldDB" id="A0AAE1E662"/>
<feature type="region of interest" description="Disordered" evidence="1">
    <location>
        <begin position="76"/>
        <end position="99"/>
    </location>
</feature>
<comment type="caution">
    <text evidence="2">The sequence shown here is derived from an EMBL/GenBank/DDBJ whole genome shotgun (WGS) entry which is preliminary data.</text>
</comment>